<evidence type="ECO:0000313" key="2">
    <source>
        <dbReference type="Proteomes" id="UP001054837"/>
    </source>
</evidence>
<proteinExistence type="predicted"/>
<dbReference type="EMBL" id="BPLQ01014021">
    <property type="protein sequence ID" value="GIY76588.1"/>
    <property type="molecule type" value="Genomic_DNA"/>
</dbReference>
<evidence type="ECO:0000313" key="1">
    <source>
        <dbReference type="EMBL" id="GIY76588.1"/>
    </source>
</evidence>
<comment type="caution">
    <text evidence="1">The sequence shown here is derived from an EMBL/GenBank/DDBJ whole genome shotgun (WGS) entry which is preliminary data.</text>
</comment>
<gene>
    <name evidence="1" type="ORF">CDAR_592091</name>
</gene>
<protein>
    <submittedName>
        <fullName evidence="1">Uncharacterized protein</fullName>
    </submittedName>
</protein>
<dbReference type="AlphaFoldDB" id="A0AAV4W2Y5"/>
<accession>A0AAV4W2Y5</accession>
<sequence length="136" mass="15811">MEGGERKDPSSNDTISLSNADKWNKIYRFNKQVNYDKQMKYGHYLFAKWNTISGLYQIEDGVQLRNIRGKLPLFVLCPINNCIVHFLNPNKTPKRAAESIIKLSKPNDLSKVGFQSHSKRHIIKSIEKTEHPIYTY</sequence>
<reference evidence="1 2" key="1">
    <citation type="submission" date="2021-06" db="EMBL/GenBank/DDBJ databases">
        <title>Caerostris darwini draft genome.</title>
        <authorList>
            <person name="Kono N."/>
            <person name="Arakawa K."/>
        </authorList>
    </citation>
    <scope>NUCLEOTIDE SEQUENCE [LARGE SCALE GENOMIC DNA]</scope>
</reference>
<keyword evidence="2" id="KW-1185">Reference proteome</keyword>
<name>A0AAV4W2Y5_9ARAC</name>
<organism evidence="1 2">
    <name type="scientific">Caerostris darwini</name>
    <dbReference type="NCBI Taxonomy" id="1538125"/>
    <lineage>
        <taxon>Eukaryota</taxon>
        <taxon>Metazoa</taxon>
        <taxon>Ecdysozoa</taxon>
        <taxon>Arthropoda</taxon>
        <taxon>Chelicerata</taxon>
        <taxon>Arachnida</taxon>
        <taxon>Araneae</taxon>
        <taxon>Araneomorphae</taxon>
        <taxon>Entelegynae</taxon>
        <taxon>Araneoidea</taxon>
        <taxon>Araneidae</taxon>
        <taxon>Caerostris</taxon>
    </lineage>
</organism>
<dbReference type="Proteomes" id="UP001054837">
    <property type="component" value="Unassembled WGS sequence"/>
</dbReference>